<dbReference type="InterPro" id="IPR010432">
    <property type="entry name" value="RDD"/>
</dbReference>
<feature type="transmembrane region" description="Helical" evidence="6">
    <location>
        <begin position="15"/>
        <end position="35"/>
    </location>
</feature>
<protein>
    <submittedName>
        <fullName evidence="8">Uncharacterized membrane protein YckC, RDD family</fullName>
    </submittedName>
</protein>
<comment type="subcellular location">
    <subcellularLocation>
        <location evidence="1">Cell membrane</location>
        <topology evidence="1">Multi-pass membrane protein</topology>
    </subcellularLocation>
</comment>
<dbReference type="InterPro" id="IPR051791">
    <property type="entry name" value="Pra-immunoreactive"/>
</dbReference>
<organism evidence="8 9">
    <name type="scientific">Ekhidna lutea</name>
    <dbReference type="NCBI Taxonomy" id="447679"/>
    <lineage>
        <taxon>Bacteria</taxon>
        <taxon>Pseudomonadati</taxon>
        <taxon>Bacteroidota</taxon>
        <taxon>Cytophagia</taxon>
        <taxon>Cytophagales</taxon>
        <taxon>Reichenbachiellaceae</taxon>
        <taxon>Ekhidna</taxon>
    </lineage>
</organism>
<dbReference type="PANTHER" id="PTHR36115">
    <property type="entry name" value="PROLINE-RICH ANTIGEN HOMOLOG-RELATED"/>
    <property type="match status" value="1"/>
</dbReference>
<evidence type="ECO:0000256" key="4">
    <source>
        <dbReference type="ARBA" id="ARBA00022989"/>
    </source>
</evidence>
<proteinExistence type="predicted"/>
<feature type="transmembrane region" description="Helical" evidence="6">
    <location>
        <begin position="92"/>
        <end position="110"/>
    </location>
</feature>
<evidence type="ECO:0000313" key="9">
    <source>
        <dbReference type="Proteomes" id="UP000198393"/>
    </source>
</evidence>
<evidence type="ECO:0000256" key="1">
    <source>
        <dbReference type="ARBA" id="ARBA00004651"/>
    </source>
</evidence>
<evidence type="ECO:0000256" key="5">
    <source>
        <dbReference type="ARBA" id="ARBA00023136"/>
    </source>
</evidence>
<keyword evidence="2" id="KW-1003">Cell membrane</keyword>
<gene>
    <name evidence="8" type="ORF">SAMN05421640_1940</name>
</gene>
<keyword evidence="4 6" id="KW-1133">Transmembrane helix</keyword>
<dbReference type="OrthoDB" id="9793824at2"/>
<dbReference type="RefSeq" id="WP_089356659.1">
    <property type="nucleotide sequence ID" value="NZ_FZPD01000003.1"/>
</dbReference>
<dbReference type="EMBL" id="FZPD01000003">
    <property type="protein sequence ID" value="SNS99673.1"/>
    <property type="molecule type" value="Genomic_DNA"/>
</dbReference>
<evidence type="ECO:0000313" key="8">
    <source>
        <dbReference type="EMBL" id="SNS99673.1"/>
    </source>
</evidence>
<dbReference type="GO" id="GO:0005886">
    <property type="term" value="C:plasma membrane"/>
    <property type="evidence" value="ECO:0007669"/>
    <property type="project" value="UniProtKB-SubCell"/>
</dbReference>
<evidence type="ECO:0000256" key="2">
    <source>
        <dbReference type="ARBA" id="ARBA00022475"/>
    </source>
</evidence>
<sequence>MEEINKYAGFWKRLMAHNIDLLPILFLFYLMSFIIPRSDYDLMILGSIYLIYHIAFEASSWHATPGKKWTKIKVSSDSDRKVTTYQAIVRNLTKILSLLLFFAGFILIAFNTKRKALHDYIGGTLVLFDED</sequence>
<evidence type="ECO:0000256" key="3">
    <source>
        <dbReference type="ARBA" id="ARBA00022692"/>
    </source>
</evidence>
<dbReference type="Proteomes" id="UP000198393">
    <property type="component" value="Unassembled WGS sequence"/>
</dbReference>
<dbReference type="PANTHER" id="PTHR36115:SF4">
    <property type="entry name" value="MEMBRANE PROTEIN"/>
    <property type="match status" value="1"/>
</dbReference>
<feature type="domain" description="RDD" evidence="7">
    <location>
        <begin position="7"/>
        <end position="122"/>
    </location>
</feature>
<keyword evidence="3 6" id="KW-0812">Transmembrane</keyword>
<keyword evidence="5 6" id="KW-0472">Membrane</keyword>
<evidence type="ECO:0000259" key="7">
    <source>
        <dbReference type="Pfam" id="PF06271"/>
    </source>
</evidence>
<reference evidence="8 9" key="1">
    <citation type="submission" date="2017-06" db="EMBL/GenBank/DDBJ databases">
        <authorList>
            <person name="Kim H.J."/>
            <person name="Triplett B.A."/>
        </authorList>
    </citation>
    <scope>NUCLEOTIDE SEQUENCE [LARGE SCALE GENOMIC DNA]</scope>
    <source>
        <strain evidence="8 9">DSM 19307</strain>
    </source>
</reference>
<feature type="transmembrane region" description="Helical" evidence="6">
    <location>
        <begin position="42"/>
        <end position="61"/>
    </location>
</feature>
<evidence type="ECO:0000256" key="6">
    <source>
        <dbReference type="SAM" id="Phobius"/>
    </source>
</evidence>
<name>A0A239J323_EKHLU</name>
<keyword evidence="9" id="KW-1185">Reference proteome</keyword>
<dbReference type="AlphaFoldDB" id="A0A239J323"/>
<accession>A0A239J323</accession>
<dbReference type="Pfam" id="PF06271">
    <property type="entry name" value="RDD"/>
    <property type="match status" value="1"/>
</dbReference>